<keyword evidence="5" id="KW-1185">Reference proteome</keyword>
<organism evidence="4 5">
    <name type="scientific">Staphylococcus lutrae</name>
    <dbReference type="NCBI Taxonomy" id="155085"/>
    <lineage>
        <taxon>Bacteria</taxon>
        <taxon>Bacillati</taxon>
        <taxon>Bacillota</taxon>
        <taxon>Bacilli</taxon>
        <taxon>Bacillales</taxon>
        <taxon>Staphylococcaceae</taxon>
        <taxon>Staphylococcus</taxon>
    </lineage>
</organism>
<dbReference type="InterPro" id="IPR014874">
    <property type="entry name" value="Staphylocoagulase_N"/>
</dbReference>
<protein>
    <recommendedName>
        <fullName evidence="3">Staphylocoagulase N-terminal subdomain 1 domain-containing protein</fullName>
    </recommendedName>
</protein>
<proteinExistence type="predicted"/>
<evidence type="ECO:0000313" key="4">
    <source>
        <dbReference type="EMBL" id="ARJ50825.1"/>
    </source>
</evidence>
<feature type="domain" description="Staphylocoagulase N-terminal subdomain 1" evidence="3">
    <location>
        <begin position="49"/>
        <end position="258"/>
    </location>
</feature>
<dbReference type="Gene3D" id="1.20.120.760">
    <property type="entry name" value="Staphylcoagulase, helix bundle, domain 2"/>
    <property type="match status" value="1"/>
</dbReference>
<accession>A0AAC9RU14</accession>
<feature type="coiled-coil region" evidence="1">
    <location>
        <begin position="133"/>
        <end position="178"/>
    </location>
</feature>
<name>A0AAC9RU14_9STAP</name>
<dbReference type="InterPro" id="IPR043071">
    <property type="entry name" value="Staphylcoagulase_N_2"/>
</dbReference>
<dbReference type="Proteomes" id="UP000242864">
    <property type="component" value="Chromosome"/>
</dbReference>
<evidence type="ECO:0000259" key="3">
    <source>
        <dbReference type="Pfam" id="PF08764"/>
    </source>
</evidence>
<keyword evidence="2" id="KW-0732">Signal</keyword>
<evidence type="ECO:0000256" key="2">
    <source>
        <dbReference type="SAM" id="SignalP"/>
    </source>
</evidence>
<dbReference type="RefSeq" id="WP_085237303.1">
    <property type="nucleotide sequence ID" value="NZ_CP020773.1"/>
</dbReference>
<feature type="signal peptide" evidence="2">
    <location>
        <begin position="1"/>
        <end position="19"/>
    </location>
</feature>
<gene>
    <name evidence="4" type="ORF">B5P37_05570</name>
</gene>
<dbReference type="KEGG" id="slz:B5P37_05570"/>
<evidence type="ECO:0000313" key="5">
    <source>
        <dbReference type="Proteomes" id="UP000242864"/>
    </source>
</evidence>
<reference evidence="4 5" key="1">
    <citation type="submission" date="2017-04" db="EMBL/GenBank/DDBJ databases">
        <authorList>
            <person name="Veseli I.A."/>
            <person name="Tang C."/>
            <person name="Pombert J.-F."/>
        </authorList>
    </citation>
    <scope>NUCLEOTIDE SEQUENCE [LARGE SCALE GENOMIC DNA]</scope>
    <source>
        <strain evidence="4 5">ATCC 700373</strain>
    </source>
</reference>
<sequence>MRKKLFILMSGAILASHYATTGNASAIVSGEPNPYKSKALELKGDRNKSYTVKQYTDSLDDLIYRLSVKDYHRFDEPEFKAAYQKYQDKFLAENDAINRFLLEEKIINYRHKNNMEQREDIYGLTHHRYAAVYDALKQNKNDFEDEIKNVETKHTDLKTFTDEEQDKADEKVNELENKVLMLGQTFYRKTDERADLYNKLDLIMGGTENERELKKPVNQRMLNERLEDLETIIDEFFEDIDLARPKEIPTLTAENQNDHVLKQKLRNDAQNAKVNVSLRHPRAFKKDLPLKHDAIQPVSSTSPVKALEIESPPANEIEMPIFTEEIVEKPMSTFHQKERVDIQTPPIPASTKVPQRMAAPVENVETEVITESNWVDMEEISYYQHSGEMVGYSESDTSDFTERDKRAIRRNHVREAEWLVKQYVDTHKYQDRIAAQKKVNMLGEAHQKYFNKMIQRAYNGQ</sequence>
<evidence type="ECO:0000256" key="1">
    <source>
        <dbReference type="SAM" id="Coils"/>
    </source>
</evidence>
<keyword evidence="1" id="KW-0175">Coiled coil</keyword>
<feature type="chain" id="PRO_5042236488" description="Staphylocoagulase N-terminal subdomain 1 domain-containing protein" evidence="2">
    <location>
        <begin position="20"/>
        <end position="461"/>
    </location>
</feature>
<dbReference type="SUPFAM" id="SSF101094">
    <property type="entry name" value="Staphylocoagulase"/>
    <property type="match status" value="2"/>
</dbReference>
<dbReference type="EMBL" id="CP020773">
    <property type="protein sequence ID" value="ARJ50825.1"/>
    <property type="molecule type" value="Genomic_DNA"/>
</dbReference>
<dbReference type="Pfam" id="PF08764">
    <property type="entry name" value="Coagulase"/>
    <property type="match status" value="1"/>
</dbReference>
<dbReference type="AlphaFoldDB" id="A0AAC9RU14"/>